<dbReference type="PANTHER" id="PTHR39426:SF1">
    <property type="entry name" value="HOMOLOGY TO DEATH-ON-CURING PROTEIN OF PHAGE P1"/>
    <property type="match status" value="1"/>
</dbReference>
<evidence type="ECO:0000259" key="1">
    <source>
        <dbReference type="PROSITE" id="PS51459"/>
    </source>
</evidence>
<feature type="domain" description="Fido" evidence="1">
    <location>
        <begin position="1"/>
        <end position="128"/>
    </location>
</feature>
<dbReference type="InterPro" id="IPR003812">
    <property type="entry name" value="Fido"/>
</dbReference>
<name>A0ABX4XPA0_9LIST</name>
<sequence>MYIPYHTLVNTNERAQTLFEEEGVYGTRGVMKDHLLHSAVESISQCVFNVDLYPDIFSKTAHLWYSLARNHCFVNGNKRTALLAAIIFLRGNFYNIDCKIGSEELYEVSIDLASGIMSKEDLKKWIWNHSFYDVSYIKGMLDNAGV</sequence>
<dbReference type="Pfam" id="PF02661">
    <property type="entry name" value="Fic"/>
    <property type="match status" value="1"/>
</dbReference>
<dbReference type="Gene3D" id="1.20.120.1870">
    <property type="entry name" value="Fic/DOC protein, Fido domain"/>
    <property type="match status" value="1"/>
</dbReference>
<dbReference type="PANTHER" id="PTHR39426">
    <property type="entry name" value="HOMOLOGY TO DEATH-ON-CURING PROTEIN OF PHAGE P1"/>
    <property type="match status" value="1"/>
</dbReference>
<dbReference type="InterPro" id="IPR006440">
    <property type="entry name" value="Doc"/>
</dbReference>
<organism evidence="2 3">
    <name type="scientific">Listeria newyorkensis</name>
    <dbReference type="NCBI Taxonomy" id="1497681"/>
    <lineage>
        <taxon>Bacteria</taxon>
        <taxon>Bacillati</taxon>
        <taxon>Bacillota</taxon>
        <taxon>Bacilli</taxon>
        <taxon>Bacillales</taxon>
        <taxon>Listeriaceae</taxon>
        <taxon>Listeria</taxon>
    </lineage>
</organism>
<accession>A0ABX4XPA0</accession>
<dbReference type="EMBL" id="MPDH01000026">
    <property type="protein sequence ID" value="PNP88243.1"/>
    <property type="molecule type" value="Genomic_DNA"/>
</dbReference>
<gene>
    <name evidence="2" type="ORF">BMT55_15800</name>
</gene>
<evidence type="ECO:0000313" key="3">
    <source>
        <dbReference type="Proteomes" id="UP000236500"/>
    </source>
</evidence>
<dbReference type="Proteomes" id="UP000236500">
    <property type="component" value="Unassembled WGS sequence"/>
</dbReference>
<reference evidence="2 3" key="1">
    <citation type="submission" date="2016-11" db="EMBL/GenBank/DDBJ databases">
        <title>Whole Genome Sequence of Listeria newyorkensis.</title>
        <authorList>
            <person name="Frink S."/>
            <person name="Morales C."/>
            <person name="Kiang D."/>
        </authorList>
    </citation>
    <scope>NUCLEOTIDE SEQUENCE [LARGE SCALE GENOMIC DNA]</scope>
    <source>
        <strain evidence="2 3">F1604011-044</strain>
    </source>
</reference>
<comment type="caution">
    <text evidence="2">The sequence shown here is derived from an EMBL/GenBank/DDBJ whole genome shotgun (WGS) entry which is preliminary data.</text>
</comment>
<dbReference type="SUPFAM" id="SSF140931">
    <property type="entry name" value="Fic-like"/>
    <property type="match status" value="1"/>
</dbReference>
<keyword evidence="3" id="KW-1185">Reference proteome</keyword>
<proteinExistence type="predicted"/>
<dbReference type="NCBIfam" id="TIGR01550">
    <property type="entry name" value="DOC_P1"/>
    <property type="match status" value="1"/>
</dbReference>
<dbReference type="PROSITE" id="PS51459">
    <property type="entry name" value="FIDO"/>
    <property type="match status" value="1"/>
</dbReference>
<evidence type="ECO:0000313" key="2">
    <source>
        <dbReference type="EMBL" id="PNP88243.1"/>
    </source>
</evidence>
<protein>
    <recommendedName>
        <fullName evidence="1">Fido domain-containing protein</fullName>
    </recommendedName>
</protein>
<dbReference type="InterPro" id="IPR036597">
    <property type="entry name" value="Fido-like_dom_sf"/>
</dbReference>
<dbReference type="InterPro" id="IPR053737">
    <property type="entry name" value="Type_II_TA_Toxin"/>
</dbReference>